<dbReference type="EMBL" id="JAWIIV010000001">
    <property type="protein sequence ID" value="MEC4717739.1"/>
    <property type="molecule type" value="Genomic_DNA"/>
</dbReference>
<dbReference type="SUPFAM" id="SSF88946">
    <property type="entry name" value="Sigma2 domain of RNA polymerase sigma factors"/>
    <property type="match status" value="1"/>
</dbReference>
<organism evidence="7 8">
    <name type="scientific">Noviherbaspirillum album</name>
    <dbReference type="NCBI Taxonomy" id="3080276"/>
    <lineage>
        <taxon>Bacteria</taxon>
        <taxon>Pseudomonadati</taxon>
        <taxon>Pseudomonadota</taxon>
        <taxon>Betaproteobacteria</taxon>
        <taxon>Burkholderiales</taxon>
        <taxon>Oxalobacteraceae</taxon>
        <taxon>Noviherbaspirillum</taxon>
    </lineage>
</organism>
<evidence type="ECO:0000259" key="6">
    <source>
        <dbReference type="Pfam" id="PF08281"/>
    </source>
</evidence>
<keyword evidence="3" id="KW-0731">Sigma factor</keyword>
<dbReference type="InterPro" id="IPR013325">
    <property type="entry name" value="RNA_pol_sigma_r2"/>
</dbReference>
<dbReference type="PANTHER" id="PTHR43133">
    <property type="entry name" value="RNA POLYMERASE ECF-TYPE SIGMA FACTO"/>
    <property type="match status" value="1"/>
</dbReference>
<keyword evidence="2" id="KW-0805">Transcription regulation</keyword>
<evidence type="ECO:0000256" key="3">
    <source>
        <dbReference type="ARBA" id="ARBA00023082"/>
    </source>
</evidence>
<dbReference type="InterPro" id="IPR039425">
    <property type="entry name" value="RNA_pol_sigma-70-like"/>
</dbReference>
<dbReference type="SUPFAM" id="SSF88659">
    <property type="entry name" value="Sigma3 and sigma4 domains of RNA polymerase sigma factors"/>
    <property type="match status" value="1"/>
</dbReference>
<protein>
    <submittedName>
        <fullName evidence="7">Sigma-70 family RNA polymerase sigma factor</fullName>
    </submittedName>
</protein>
<evidence type="ECO:0000256" key="1">
    <source>
        <dbReference type="ARBA" id="ARBA00010641"/>
    </source>
</evidence>
<keyword evidence="8" id="KW-1185">Reference proteome</keyword>
<evidence type="ECO:0000313" key="7">
    <source>
        <dbReference type="EMBL" id="MEC4717739.1"/>
    </source>
</evidence>
<feature type="domain" description="RNA polymerase sigma-70 region 2" evidence="5">
    <location>
        <begin position="26"/>
        <end position="90"/>
    </location>
</feature>
<dbReference type="InterPro" id="IPR036388">
    <property type="entry name" value="WH-like_DNA-bd_sf"/>
</dbReference>
<dbReference type="Proteomes" id="UP001352263">
    <property type="component" value="Unassembled WGS sequence"/>
</dbReference>
<gene>
    <name evidence="7" type="ORF">RY831_01125</name>
</gene>
<dbReference type="Pfam" id="PF04542">
    <property type="entry name" value="Sigma70_r2"/>
    <property type="match status" value="1"/>
</dbReference>
<keyword evidence="4" id="KW-0804">Transcription</keyword>
<dbReference type="Gene3D" id="1.10.10.10">
    <property type="entry name" value="Winged helix-like DNA-binding domain superfamily/Winged helix DNA-binding domain"/>
    <property type="match status" value="1"/>
</dbReference>
<dbReference type="InterPro" id="IPR014284">
    <property type="entry name" value="RNA_pol_sigma-70_dom"/>
</dbReference>
<evidence type="ECO:0000256" key="4">
    <source>
        <dbReference type="ARBA" id="ARBA00023163"/>
    </source>
</evidence>
<comment type="caution">
    <text evidence="7">The sequence shown here is derived from an EMBL/GenBank/DDBJ whole genome shotgun (WGS) entry which is preliminary data.</text>
</comment>
<dbReference type="InterPro" id="IPR007627">
    <property type="entry name" value="RNA_pol_sigma70_r2"/>
</dbReference>
<dbReference type="Gene3D" id="1.10.1740.10">
    <property type="match status" value="1"/>
</dbReference>
<name>A0ABU6J2A1_9BURK</name>
<dbReference type="PANTHER" id="PTHR43133:SF62">
    <property type="entry name" value="RNA POLYMERASE SIGMA FACTOR SIGZ"/>
    <property type="match status" value="1"/>
</dbReference>
<evidence type="ECO:0000256" key="2">
    <source>
        <dbReference type="ARBA" id="ARBA00023015"/>
    </source>
</evidence>
<proteinExistence type="inferred from homology"/>
<dbReference type="RefSeq" id="WP_326504489.1">
    <property type="nucleotide sequence ID" value="NZ_JAWIIV010000001.1"/>
</dbReference>
<evidence type="ECO:0000313" key="8">
    <source>
        <dbReference type="Proteomes" id="UP001352263"/>
    </source>
</evidence>
<dbReference type="NCBIfam" id="TIGR02937">
    <property type="entry name" value="sigma70-ECF"/>
    <property type="match status" value="1"/>
</dbReference>
<evidence type="ECO:0000259" key="5">
    <source>
        <dbReference type="Pfam" id="PF04542"/>
    </source>
</evidence>
<dbReference type="InterPro" id="IPR013324">
    <property type="entry name" value="RNA_pol_sigma_r3/r4-like"/>
</dbReference>
<reference evidence="7 8" key="1">
    <citation type="submission" date="2023-10" db="EMBL/GenBank/DDBJ databases">
        <title>Noviherbaspirillum sp. CPCC 100848 genome assembly.</title>
        <authorList>
            <person name="Li X.Y."/>
            <person name="Fang X.M."/>
        </authorList>
    </citation>
    <scope>NUCLEOTIDE SEQUENCE [LARGE SCALE GENOMIC DNA]</scope>
    <source>
        <strain evidence="7 8">CPCC 100848</strain>
    </source>
</reference>
<dbReference type="InterPro" id="IPR013249">
    <property type="entry name" value="RNA_pol_sigma70_r4_t2"/>
</dbReference>
<comment type="similarity">
    <text evidence="1">Belongs to the sigma-70 factor family. ECF subfamily.</text>
</comment>
<dbReference type="Pfam" id="PF08281">
    <property type="entry name" value="Sigma70_r4_2"/>
    <property type="match status" value="1"/>
</dbReference>
<sequence>MPNGNFDYEEKLLACSRGDYGALRSLYEHEAAWLMGVAMRIVRRREIADEVLHDAFIQIWQKSSTYQPALGSARGWIYSIVRNRALHILRLNHHELPVADTVTEERPSDDPGPADVLSEHRSAQALHHCLEGLDDQKRLCILLAYSEGYTQAQIALHLDRPLGTIKAWTRRALHLLKECLS</sequence>
<feature type="domain" description="RNA polymerase sigma factor 70 region 4 type 2" evidence="6">
    <location>
        <begin position="124"/>
        <end position="173"/>
    </location>
</feature>
<accession>A0ABU6J2A1</accession>